<dbReference type="Pfam" id="PF13639">
    <property type="entry name" value="zf-RING_2"/>
    <property type="match status" value="1"/>
</dbReference>
<keyword evidence="6 14" id="KW-0812">Transmembrane</keyword>
<name>A0A0D2PJZ0_GOSRA</name>
<keyword evidence="18" id="KW-1185">Reference proteome</keyword>
<feature type="transmembrane region" description="Helical" evidence="14">
    <location>
        <begin position="20"/>
        <end position="44"/>
    </location>
</feature>
<dbReference type="EC" id="2.3.2.27" evidence="4"/>
<keyword evidence="11 14" id="KW-1133">Transmembrane helix</keyword>
<dbReference type="eggNOG" id="KOG0800">
    <property type="taxonomic scope" value="Eukaryota"/>
</dbReference>
<dbReference type="PANTHER" id="PTHR46719">
    <property type="entry name" value="TRANSCRIPTION FACTOR C2H2 FAMILY-RELATED"/>
    <property type="match status" value="1"/>
</dbReference>
<dbReference type="Proteomes" id="UP000032304">
    <property type="component" value="Chromosome 7"/>
</dbReference>
<dbReference type="OMA" id="YPKLTYS"/>
<sequence>MSASLDSDSGFVDSKEVSRFGYAIGVSAIILLIIVVTALASYVCSKAFQSPQAPPSNSDMIDPESFFVDDGGGLDEETIKSYPKLTYSEAKLLKKGSTDTCCSICLNDYKGSDSLSMLPNCGHLFHLECVDHWLRLQSTCPVCRTSPILTPLSMPPADDHVAPLPSRPGD</sequence>
<reference evidence="17 19" key="2">
    <citation type="journal article" date="2019" name="Genome Biol. Evol.">
        <title>Insights into the evolution of the New World diploid cottons (Gossypium, subgenus Houzingenia) based on genome sequencing.</title>
        <authorList>
            <person name="Grover C.E."/>
            <person name="Arick M.A. 2nd"/>
            <person name="Thrash A."/>
            <person name="Conover J.L."/>
            <person name="Sanders W.S."/>
            <person name="Peterson D.G."/>
            <person name="Frelichowski J.E."/>
            <person name="Scheffler J.A."/>
            <person name="Scheffler B.E."/>
            <person name="Wendel J.F."/>
        </authorList>
    </citation>
    <scope>NUCLEOTIDE SEQUENCE [LARGE SCALE GENOMIC DNA]</scope>
    <source>
        <strain evidence="17">8</strain>
        <tissue evidence="17">Leaf</tissue>
    </source>
</reference>
<evidence type="ECO:0000256" key="8">
    <source>
        <dbReference type="ARBA" id="ARBA00022771"/>
    </source>
</evidence>
<dbReference type="PANTHER" id="PTHR46719:SF7">
    <property type="entry name" value="RING-H2 FINGER PROTEIN ATL71-RELATED"/>
    <property type="match status" value="1"/>
</dbReference>
<keyword evidence="8" id="KW-0863">Zinc-finger</keyword>
<evidence type="ECO:0000256" key="1">
    <source>
        <dbReference type="ARBA" id="ARBA00000900"/>
    </source>
</evidence>
<comment type="catalytic activity">
    <reaction evidence="1">
        <text>S-ubiquitinyl-[E2 ubiquitin-conjugating enzyme]-L-cysteine + [acceptor protein]-L-lysine = [E2 ubiquitin-conjugating enzyme]-L-cysteine + N(6)-ubiquitinyl-[acceptor protein]-L-lysine.</text>
        <dbReference type="EC" id="2.3.2.27"/>
    </reaction>
</comment>
<evidence type="ECO:0000256" key="2">
    <source>
        <dbReference type="ARBA" id="ARBA00004167"/>
    </source>
</evidence>
<evidence type="ECO:0000256" key="3">
    <source>
        <dbReference type="ARBA" id="ARBA00004906"/>
    </source>
</evidence>
<dbReference type="InterPro" id="IPR045899">
    <property type="entry name" value="ATL71-like"/>
</dbReference>
<keyword evidence="12 14" id="KW-0472">Membrane</keyword>
<keyword evidence="5" id="KW-0808">Transferase</keyword>
<evidence type="ECO:0000313" key="19">
    <source>
        <dbReference type="Proteomes" id="UP000593578"/>
    </source>
</evidence>
<evidence type="ECO:0000256" key="9">
    <source>
        <dbReference type="ARBA" id="ARBA00022786"/>
    </source>
</evidence>
<dbReference type="InterPro" id="IPR001841">
    <property type="entry name" value="Znf_RING"/>
</dbReference>
<comment type="subcellular location">
    <subcellularLocation>
        <location evidence="2">Membrane</location>
        <topology evidence="2">Single-pass membrane protein</topology>
    </subcellularLocation>
</comment>
<evidence type="ECO:0000256" key="7">
    <source>
        <dbReference type="ARBA" id="ARBA00022723"/>
    </source>
</evidence>
<accession>A0A0D2PJZ0</accession>
<dbReference type="GO" id="GO:0061630">
    <property type="term" value="F:ubiquitin protein ligase activity"/>
    <property type="evidence" value="ECO:0007669"/>
    <property type="project" value="UniProtKB-EC"/>
</dbReference>
<dbReference type="Gene3D" id="3.30.40.10">
    <property type="entry name" value="Zinc/RING finger domain, C3HC4 (zinc finger)"/>
    <property type="match status" value="1"/>
</dbReference>
<dbReference type="Gramene" id="KJB46372">
    <property type="protein sequence ID" value="KJB46372"/>
    <property type="gene ID" value="B456_007G363500"/>
</dbReference>
<comment type="pathway">
    <text evidence="3">Protein modification; protein ubiquitination.</text>
</comment>
<dbReference type="FunFam" id="3.30.40.10:FF:000187">
    <property type="entry name" value="E3 ubiquitin-protein ligase ATL6"/>
    <property type="match status" value="1"/>
</dbReference>
<organism evidence="16 18">
    <name type="scientific">Gossypium raimondii</name>
    <name type="common">Peruvian cotton</name>
    <name type="synonym">Gossypium klotzschianum subsp. raimondii</name>
    <dbReference type="NCBI Taxonomy" id="29730"/>
    <lineage>
        <taxon>Eukaryota</taxon>
        <taxon>Viridiplantae</taxon>
        <taxon>Streptophyta</taxon>
        <taxon>Embryophyta</taxon>
        <taxon>Tracheophyta</taxon>
        <taxon>Spermatophyta</taxon>
        <taxon>Magnoliopsida</taxon>
        <taxon>eudicotyledons</taxon>
        <taxon>Gunneridae</taxon>
        <taxon>Pentapetalae</taxon>
        <taxon>rosids</taxon>
        <taxon>malvids</taxon>
        <taxon>Malvales</taxon>
        <taxon>Malvaceae</taxon>
        <taxon>Malvoideae</taxon>
        <taxon>Gossypium</taxon>
    </lineage>
</organism>
<dbReference type="KEGG" id="gra:105801658"/>
<evidence type="ECO:0000313" key="17">
    <source>
        <dbReference type="EMBL" id="MBA0591434.1"/>
    </source>
</evidence>
<dbReference type="GO" id="GO:0016020">
    <property type="term" value="C:membrane"/>
    <property type="evidence" value="ECO:0007669"/>
    <property type="project" value="UniProtKB-SubCell"/>
</dbReference>
<dbReference type="AlphaFoldDB" id="A0A0D2PJZ0"/>
<comment type="similarity">
    <text evidence="13">Belongs to the RING-type zinc finger family. ATL subfamily.</text>
</comment>
<evidence type="ECO:0000313" key="16">
    <source>
        <dbReference type="EMBL" id="KJB46372.1"/>
    </source>
</evidence>
<dbReference type="CDD" id="cd16461">
    <property type="entry name" value="RING-H2_EL5-like"/>
    <property type="match status" value="1"/>
</dbReference>
<evidence type="ECO:0000256" key="12">
    <source>
        <dbReference type="ARBA" id="ARBA00023136"/>
    </source>
</evidence>
<feature type="domain" description="RING-type" evidence="15">
    <location>
        <begin position="102"/>
        <end position="143"/>
    </location>
</feature>
<evidence type="ECO:0000256" key="10">
    <source>
        <dbReference type="ARBA" id="ARBA00022833"/>
    </source>
</evidence>
<gene>
    <name evidence="16" type="ORF">B456_007G363500</name>
    <name evidence="17" type="ORF">Gorai_020112</name>
</gene>
<reference evidence="16 18" key="1">
    <citation type="journal article" date="2012" name="Nature">
        <title>Repeated polyploidization of Gossypium genomes and the evolution of spinnable cotton fibres.</title>
        <authorList>
            <person name="Paterson A.H."/>
            <person name="Wendel J.F."/>
            <person name="Gundlach H."/>
            <person name="Guo H."/>
            <person name="Jenkins J."/>
            <person name="Jin D."/>
            <person name="Llewellyn D."/>
            <person name="Showmaker K.C."/>
            <person name="Shu S."/>
            <person name="Udall J."/>
            <person name="Yoo M.J."/>
            <person name="Byers R."/>
            <person name="Chen W."/>
            <person name="Doron-Faigenboim A."/>
            <person name="Duke M.V."/>
            <person name="Gong L."/>
            <person name="Grimwood J."/>
            <person name="Grover C."/>
            <person name="Grupp K."/>
            <person name="Hu G."/>
            <person name="Lee T.H."/>
            <person name="Li J."/>
            <person name="Lin L."/>
            <person name="Liu T."/>
            <person name="Marler B.S."/>
            <person name="Page J.T."/>
            <person name="Roberts A.W."/>
            <person name="Romanel E."/>
            <person name="Sanders W.S."/>
            <person name="Szadkowski E."/>
            <person name="Tan X."/>
            <person name="Tang H."/>
            <person name="Xu C."/>
            <person name="Wang J."/>
            <person name="Wang Z."/>
            <person name="Zhang D."/>
            <person name="Zhang L."/>
            <person name="Ashrafi H."/>
            <person name="Bedon F."/>
            <person name="Bowers J.E."/>
            <person name="Brubaker C.L."/>
            <person name="Chee P.W."/>
            <person name="Das S."/>
            <person name="Gingle A.R."/>
            <person name="Haigler C.H."/>
            <person name="Harker D."/>
            <person name="Hoffmann L.V."/>
            <person name="Hovav R."/>
            <person name="Jones D.C."/>
            <person name="Lemke C."/>
            <person name="Mansoor S."/>
            <person name="ur Rahman M."/>
            <person name="Rainville L.N."/>
            <person name="Rambani A."/>
            <person name="Reddy U.K."/>
            <person name="Rong J.K."/>
            <person name="Saranga Y."/>
            <person name="Scheffler B.E."/>
            <person name="Scheffler J.A."/>
            <person name="Stelly D.M."/>
            <person name="Triplett B.A."/>
            <person name="Van Deynze A."/>
            <person name="Vaslin M.F."/>
            <person name="Waghmare V.N."/>
            <person name="Walford S.A."/>
            <person name="Wright R.J."/>
            <person name="Zaki E.A."/>
            <person name="Zhang T."/>
            <person name="Dennis E.S."/>
            <person name="Mayer K.F."/>
            <person name="Peterson D.G."/>
            <person name="Rokhsar D.S."/>
            <person name="Wang X."/>
            <person name="Schmutz J."/>
        </authorList>
    </citation>
    <scope>NUCLEOTIDE SEQUENCE [LARGE SCALE GENOMIC DNA]</scope>
</reference>
<keyword evidence="7" id="KW-0479">Metal-binding</keyword>
<evidence type="ECO:0000256" key="13">
    <source>
        <dbReference type="ARBA" id="ARBA00024209"/>
    </source>
</evidence>
<dbReference type="EMBL" id="CM001746">
    <property type="protein sequence ID" value="KJB46372.1"/>
    <property type="molecule type" value="Genomic_DNA"/>
</dbReference>
<evidence type="ECO:0000256" key="4">
    <source>
        <dbReference type="ARBA" id="ARBA00012483"/>
    </source>
</evidence>
<keyword evidence="9" id="KW-0833">Ubl conjugation pathway</keyword>
<evidence type="ECO:0000256" key="5">
    <source>
        <dbReference type="ARBA" id="ARBA00022679"/>
    </source>
</evidence>
<evidence type="ECO:0000259" key="15">
    <source>
        <dbReference type="SMART" id="SM00184"/>
    </source>
</evidence>
<dbReference type="SMART" id="SM00184">
    <property type="entry name" value="RING"/>
    <property type="match status" value="1"/>
</dbReference>
<dbReference type="SUPFAM" id="SSF57850">
    <property type="entry name" value="RING/U-box"/>
    <property type="match status" value="1"/>
</dbReference>
<evidence type="ECO:0000313" key="18">
    <source>
        <dbReference type="Proteomes" id="UP000032304"/>
    </source>
</evidence>
<evidence type="ECO:0000256" key="6">
    <source>
        <dbReference type="ARBA" id="ARBA00022692"/>
    </source>
</evidence>
<evidence type="ECO:0000256" key="14">
    <source>
        <dbReference type="SAM" id="Phobius"/>
    </source>
</evidence>
<proteinExistence type="inferred from homology"/>
<dbReference type="GO" id="GO:0008270">
    <property type="term" value="F:zinc ion binding"/>
    <property type="evidence" value="ECO:0007669"/>
    <property type="project" value="UniProtKB-KW"/>
</dbReference>
<dbReference type="EMBL" id="JABEZZ010000007">
    <property type="protein sequence ID" value="MBA0591434.1"/>
    <property type="molecule type" value="Genomic_DNA"/>
</dbReference>
<keyword evidence="10" id="KW-0862">Zinc</keyword>
<protein>
    <recommendedName>
        <fullName evidence="4">RING-type E3 ubiquitin transferase</fullName>
        <ecNumber evidence="4">2.3.2.27</ecNumber>
    </recommendedName>
</protein>
<evidence type="ECO:0000256" key="11">
    <source>
        <dbReference type="ARBA" id="ARBA00022989"/>
    </source>
</evidence>
<dbReference type="OrthoDB" id="8062037at2759"/>
<reference evidence="17" key="3">
    <citation type="submission" date="2020-04" db="EMBL/GenBank/DDBJ databases">
        <authorList>
            <person name="Grover C.E."/>
            <person name="Arick M.A. II"/>
            <person name="Thrash A."/>
            <person name="Conover J.L."/>
            <person name="Sanders W.S."/>
            <person name="Peterson D.G."/>
            <person name="Scheffler J.A."/>
            <person name="Scheffler B.E."/>
            <person name="Wendel J.F."/>
        </authorList>
    </citation>
    <scope>NUCLEOTIDE SEQUENCE</scope>
    <source>
        <strain evidence="17">8</strain>
        <tissue evidence="17">Leaf</tissue>
    </source>
</reference>
<dbReference type="Proteomes" id="UP000593578">
    <property type="component" value="Unassembled WGS sequence"/>
</dbReference>
<dbReference type="InterPro" id="IPR013083">
    <property type="entry name" value="Znf_RING/FYVE/PHD"/>
</dbReference>